<reference evidence="2 3" key="1">
    <citation type="submission" date="2018-06" db="EMBL/GenBank/DDBJ databases">
        <title>Genomic Encyclopedia of Archaeal and Bacterial Type Strains, Phase II (KMG-II): from individual species to whole genera.</title>
        <authorList>
            <person name="Goeker M."/>
        </authorList>
    </citation>
    <scope>NUCLEOTIDE SEQUENCE [LARGE SCALE GENOMIC DNA]</scope>
    <source>
        <strain evidence="2 3">KACC 16626</strain>
    </source>
</reference>
<feature type="domain" description="Oligoribonuclease NrnB C-terminal" evidence="1">
    <location>
        <begin position="323"/>
        <end position="390"/>
    </location>
</feature>
<dbReference type="Gene3D" id="3.10.310.30">
    <property type="match status" value="1"/>
</dbReference>
<accession>A0A318TS87</accession>
<dbReference type="PANTHER" id="PTHR42146:SF1">
    <property type="entry name" value="OLIGORIBONUCLEASE NRNB"/>
    <property type="match status" value="1"/>
</dbReference>
<gene>
    <name evidence="2" type="ORF">BJ095_11467</name>
</gene>
<dbReference type="OrthoDB" id="2035301at2"/>
<dbReference type="InterPro" id="IPR038763">
    <property type="entry name" value="DHH_sf"/>
</dbReference>
<protein>
    <submittedName>
        <fullName evidence="2">Oligoribonuclease NrnB/cAMP/cGMP phosphodiesterase (DHH superfamily)</fullName>
    </submittedName>
</protein>
<dbReference type="EMBL" id="QJTJ01000014">
    <property type="protein sequence ID" value="PYF05888.1"/>
    <property type="molecule type" value="Genomic_DNA"/>
</dbReference>
<evidence type="ECO:0000313" key="3">
    <source>
        <dbReference type="Proteomes" id="UP000247416"/>
    </source>
</evidence>
<evidence type="ECO:0000259" key="1">
    <source>
        <dbReference type="Pfam" id="PF26386"/>
    </source>
</evidence>
<dbReference type="InterPro" id="IPR052968">
    <property type="entry name" value="Nucleotide_metab_enz"/>
</dbReference>
<dbReference type="Proteomes" id="UP000247416">
    <property type="component" value="Unassembled WGS sequence"/>
</dbReference>
<evidence type="ECO:0000313" key="2">
    <source>
        <dbReference type="EMBL" id="PYF05888.1"/>
    </source>
</evidence>
<comment type="caution">
    <text evidence="2">The sequence shown here is derived from an EMBL/GenBank/DDBJ whole genome shotgun (WGS) entry which is preliminary data.</text>
</comment>
<dbReference type="PANTHER" id="PTHR42146">
    <property type="entry name" value="3',5'-CYCLIC-NUCLEOTIDE PHOSPHODIESTERASE"/>
    <property type="match status" value="1"/>
</dbReference>
<dbReference type="SUPFAM" id="SSF64182">
    <property type="entry name" value="DHH phosphoesterases"/>
    <property type="match status" value="1"/>
</dbReference>
<dbReference type="RefSeq" id="WP_107935281.1">
    <property type="nucleotide sequence ID" value="NZ_CP085009.1"/>
</dbReference>
<sequence>MYKLLTHNDLDGVGCGILAKLAFGPDVKVRYNSVASLNREIEFFLENDSTETYLFITDLSPNEENVNRLNEYYEKHGNIQLIDHHKSALHLDDCKWGYVVVEDTLGNLTSATSLFYEYLVSMNFLEANTALSEFVELVRQYDTWEWEKNENQKAHSLNSLFYLVSIDDFEETMIERLSSAEHFDFDAFEKRLLNMEEDKIERYIRRKKREIVQAKVRNHYAGVVYAESYHSELGNELGKEYAHLDYIVILNMGGKRISYRTIHDHVDVSEIAGHYGGGGHQKASGSILTDEAYKHYVLDTFPLESIQEDAKRNRYNVKNSTFGSLYKNRKNDILFIFPKKELWIVEKNNTEVKQSFSNFEAAESFVKRNFEAALVKDDLFVDYLIQEVKKK</sequence>
<dbReference type="Pfam" id="PF26386">
    <property type="entry name" value="NrnB_C"/>
    <property type="match status" value="1"/>
</dbReference>
<proteinExistence type="predicted"/>
<organism evidence="2 3">
    <name type="scientific">Ureibacillus chungkukjangi</name>
    <dbReference type="NCBI Taxonomy" id="1202712"/>
    <lineage>
        <taxon>Bacteria</taxon>
        <taxon>Bacillati</taxon>
        <taxon>Bacillota</taxon>
        <taxon>Bacilli</taxon>
        <taxon>Bacillales</taxon>
        <taxon>Caryophanaceae</taxon>
        <taxon>Ureibacillus</taxon>
    </lineage>
</organism>
<dbReference type="AlphaFoldDB" id="A0A318TS87"/>
<keyword evidence="3" id="KW-1185">Reference proteome</keyword>
<dbReference type="InterPro" id="IPR058608">
    <property type="entry name" value="NrnB_C"/>
</dbReference>
<name>A0A318TS87_9BACL</name>